<dbReference type="RefSeq" id="WP_103287597.1">
    <property type="nucleotide sequence ID" value="NZ_LT981265.1"/>
</dbReference>
<reference evidence="2" key="1">
    <citation type="submission" date="2018-01" db="EMBL/GenBank/DDBJ databases">
        <authorList>
            <person name="Kerou L M."/>
        </authorList>
    </citation>
    <scope>NUCLEOTIDE SEQUENCE [LARGE SCALE GENOMIC DNA]</scope>
    <source>
        <strain evidence="2">SCU2</strain>
    </source>
</reference>
<organism evidence="1 2">
    <name type="scientific">Candidatus Nitrosocaldus cavascurensis</name>
    <dbReference type="NCBI Taxonomy" id="2058097"/>
    <lineage>
        <taxon>Archaea</taxon>
        <taxon>Nitrososphaerota</taxon>
        <taxon>Nitrososphaeria</taxon>
        <taxon>Candidatus Nitrosocaldales</taxon>
        <taxon>Candidatus Nitrosocaldaceae</taxon>
        <taxon>Candidatus Nitrosocaldus</taxon>
    </lineage>
</organism>
<dbReference type="Gene3D" id="3.40.50.1000">
    <property type="entry name" value="HAD superfamily/HAD-like"/>
    <property type="match status" value="1"/>
</dbReference>
<dbReference type="Proteomes" id="UP000236248">
    <property type="component" value="Chromosome NCAV"/>
</dbReference>
<evidence type="ECO:0000313" key="2">
    <source>
        <dbReference type="Proteomes" id="UP000236248"/>
    </source>
</evidence>
<dbReference type="InterPro" id="IPR036412">
    <property type="entry name" value="HAD-like_sf"/>
</dbReference>
<sequence>MKVVSFDLDGTIFKKGLDDIFWNRLIPELVAREKGISMDEAVRYVINEYDSIGPNDIRWYIPEYWFCRFGLTYTMLDHLLNIMEEQYYANGMYDDVPLLAEIGKRYRLIISTCNPPAMAKKKLSIIKRSNVSVDALFSSISYNMVKSKEFYSIICKEMNVSAESILHVGDDVVQDLKVPRSIGMQAILMDRRCEGNYYNDKGLVNKRAIRMHDVECVVCSIKELIDMIIQ</sequence>
<dbReference type="SUPFAM" id="SSF56784">
    <property type="entry name" value="HAD-like"/>
    <property type="match status" value="1"/>
</dbReference>
<dbReference type="Gene3D" id="1.10.150.520">
    <property type="match status" value="1"/>
</dbReference>
<dbReference type="AlphaFoldDB" id="A0A2K5APM5"/>
<accession>A0A2K5APM5</accession>
<keyword evidence="2" id="KW-1185">Reference proteome</keyword>
<protein>
    <submittedName>
        <fullName evidence="1">Putative HAD family hydrolase</fullName>
    </submittedName>
</protein>
<gene>
    <name evidence="1" type="ORF">NCAV_0373</name>
</gene>
<dbReference type="InterPro" id="IPR023214">
    <property type="entry name" value="HAD_sf"/>
</dbReference>
<dbReference type="GO" id="GO:0016787">
    <property type="term" value="F:hydrolase activity"/>
    <property type="evidence" value="ECO:0007669"/>
    <property type="project" value="UniProtKB-KW"/>
</dbReference>
<keyword evidence="1" id="KW-0378">Hydrolase</keyword>
<dbReference type="Pfam" id="PF00702">
    <property type="entry name" value="Hydrolase"/>
    <property type="match status" value="1"/>
</dbReference>
<dbReference type="GeneID" id="41594471"/>
<dbReference type="KEGG" id="ncv:NCAV_0373"/>
<proteinExistence type="predicted"/>
<dbReference type="EMBL" id="LT981265">
    <property type="protein sequence ID" value="SPC33567.1"/>
    <property type="molecule type" value="Genomic_DNA"/>
</dbReference>
<name>A0A2K5APM5_9ARCH</name>
<evidence type="ECO:0000313" key="1">
    <source>
        <dbReference type="EMBL" id="SPC33567.1"/>
    </source>
</evidence>